<accession>G5A1S0</accession>
<dbReference type="Proteomes" id="UP000002640">
    <property type="component" value="Unassembled WGS sequence"/>
</dbReference>
<evidence type="ECO:0000313" key="1">
    <source>
        <dbReference type="EMBL" id="EGZ10868.1"/>
    </source>
</evidence>
<dbReference type="KEGG" id="psoj:PHYSODRAFT_418385"/>
<gene>
    <name evidence="1" type="ORF">PHYSODRAFT_418385</name>
</gene>
<evidence type="ECO:0000313" key="2">
    <source>
        <dbReference type="Proteomes" id="UP000002640"/>
    </source>
</evidence>
<dbReference type="GeneID" id="20652023"/>
<keyword evidence="2" id="KW-1185">Reference proteome</keyword>
<reference evidence="1 2" key="1">
    <citation type="journal article" date="2006" name="Science">
        <title>Phytophthora genome sequences uncover evolutionary origins and mechanisms of pathogenesis.</title>
        <authorList>
            <person name="Tyler B.M."/>
            <person name="Tripathy S."/>
            <person name="Zhang X."/>
            <person name="Dehal P."/>
            <person name="Jiang R.H."/>
            <person name="Aerts A."/>
            <person name="Arredondo F.D."/>
            <person name="Baxter L."/>
            <person name="Bensasson D."/>
            <person name="Beynon J.L."/>
            <person name="Chapman J."/>
            <person name="Damasceno C.M."/>
            <person name="Dorrance A.E."/>
            <person name="Dou D."/>
            <person name="Dickerman A.W."/>
            <person name="Dubchak I.L."/>
            <person name="Garbelotto M."/>
            <person name="Gijzen M."/>
            <person name="Gordon S.G."/>
            <person name="Govers F."/>
            <person name="Grunwald N.J."/>
            <person name="Huang W."/>
            <person name="Ivors K.L."/>
            <person name="Jones R.W."/>
            <person name="Kamoun S."/>
            <person name="Krampis K."/>
            <person name="Lamour K.H."/>
            <person name="Lee M.K."/>
            <person name="McDonald W.H."/>
            <person name="Medina M."/>
            <person name="Meijer H.J."/>
            <person name="Nordberg E.K."/>
            <person name="Maclean D.J."/>
            <person name="Ospina-Giraldo M.D."/>
            <person name="Morris P.F."/>
            <person name="Phuntumart V."/>
            <person name="Putnam N.H."/>
            <person name="Rash S."/>
            <person name="Rose J.K."/>
            <person name="Sakihama Y."/>
            <person name="Salamov A.A."/>
            <person name="Savidor A."/>
            <person name="Scheuring C.F."/>
            <person name="Smith B.M."/>
            <person name="Sobral B.W."/>
            <person name="Terry A."/>
            <person name="Torto-Alalibo T.A."/>
            <person name="Win J."/>
            <person name="Xu Z."/>
            <person name="Zhang H."/>
            <person name="Grigoriev I.V."/>
            <person name="Rokhsar D.S."/>
            <person name="Boore J.L."/>
        </authorList>
    </citation>
    <scope>NUCLEOTIDE SEQUENCE [LARGE SCALE GENOMIC DNA]</scope>
    <source>
        <strain evidence="1 2">P6497</strain>
    </source>
</reference>
<feature type="non-terminal residue" evidence="1">
    <location>
        <position position="1"/>
    </location>
</feature>
<dbReference type="AlphaFoldDB" id="G5A1S0"/>
<feature type="non-terminal residue" evidence="1">
    <location>
        <position position="99"/>
    </location>
</feature>
<dbReference type="EMBL" id="JH159158">
    <property type="protein sequence ID" value="EGZ10868.1"/>
    <property type="molecule type" value="Genomic_DNA"/>
</dbReference>
<proteinExistence type="predicted"/>
<dbReference type="RefSeq" id="XP_009533613.1">
    <property type="nucleotide sequence ID" value="XM_009535318.1"/>
</dbReference>
<sequence>LHIQSSAASSRAASLGLSPLGVLKCCLILPCLADEEEILRVGKSVHSVLKVQGNLYYRIGDSLEDASLDRPRDDHFELRCDDERLTEEKFRQFARYRVK</sequence>
<protein>
    <submittedName>
        <fullName evidence="1">Uncharacterized protein</fullName>
    </submittedName>
</protein>
<dbReference type="InParanoid" id="G5A1S0"/>
<organism evidence="1 2">
    <name type="scientific">Phytophthora sojae (strain P6497)</name>
    <name type="common">Soybean stem and root rot agent</name>
    <name type="synonym">Phytophthora megasperma f. sp. glycines</name>
    <dbReference type="NCBI Taxonomy" id="1094619"/>
    <lineage>
        <taxon>Eukaryota</taxon>
        <taxon>Sar</taxon>
        <taxon>Stramenopiles</taxon>
        <taxon>Oomycota</taxon>
        <taxon>Peronosporomycetes</taxon>
        <taxon>Peronosporales</taxon>
        <taxon>Peronosporaceae</taxon>
        <taxon>Phytophthora</taxon>
    </lineage>
</organism>
<name>G5A1S0_PHYSP</name>